<name>A0ABR0K0T3_9EURO</name>
<gene>
    <name evidence="7" type="ORF">LTR24_008795</name>
</gene>
<dbReference type="SUPFAM" id="SSF103473">
    <property type="entry name" value="MFS general substrate transporter"/>
    <property type="match status" value="1"/>
</dbReference>
<dbReference type="PANTHER" id="PTHR43791">
    <property type="entry name" value="PERMEASE-RELATED"/>
    <property type="match status" value="1"/>
</dbReference>
<dbReference type="PANTHER" id="PTHR43791:SF48">
    <property type="entry name" value="TRANSPORTER, PUTATIVE (AFU_ORTHOLOGUE AFUA_4G01000)-RELATED"/>
    <property type="match status" value="1"/>
</dbReference>
<accession>A0ABR0K0T3</accession>
<keyword evidence="5 6" id="KW-0472">Membrane</keyword>
<feature type="transmembrane region" description="Helical" evidence="6">
    <location>
        <begin position="74"/>
        <end position="94"/>
    </location>
</feature>
<feature type="transmembrane region" description="Helical" evidence="6">
    <location>
        <begin position="211"/>
        <end position="230"/>
    </location>
</feature>
<dbReference type="InterPro" id="IPR011701">
    <property type="entry name" value="MFS"/>
</dbReference>
<keyword evidence="4 6" id="KW-1133">Transmembrane helix</keyword>
<feature type="transmembrane region" description="Helical" evidence="6">
    <location>
        <begin position="139"/>
        <end position="164"/>
    </location>
</feature>
<evidence type="ECO:0000313" key="7">
    <source>
        <dbReference type="EMBL" id="KAK5079947.1"/>
    </source>
</evidence>
<evidence type="ECO:0008006" key="9">
    <source>
        <dbReference type="Google" id="ProtNLM"/>
    </source>
</evidence>
<dbReference type="Pfam" id="PF07690">
    <property type="entry name" value="MFS_1"/>
    <property type="match status" value="1"/>
</dbReference>
<keyword evidence="2" id="KW-0813">Transport</keyword>
<keyword evidence="8" id="KW-1185">Reference proteome</keyword>
<dbReference type="Gene3D" id="1.20.1250.20">
    <property type="entry name" value="MFS general substrate transporter like domains"/>
    <property type="match status" value="1"/>
</dbReference>
<evidence type="ECO:0000256" key="4">
    <source>
        <dbReference type="ARBA" id="ARBA00022989"/>
    </source>
</evidence>
<evidence type="ECO:0000256" key="1">
    <source>
        <dbReference type="ARBA" id="ARBA00004141"/>
    </source>
</evidence>
<protein>
    <recommendedName>
        <fullName evidence="9">Major facilitator superfamily (MFS) profile domain-containing protein</fullName>
    </recommendedName>
</protein>
<dbReference type="InterPro" id="IPR036259">
    <property type="entry name" value="MFS_trans_sf"/>
</dbReference>
<comment type="subcellular location">
    <subcellularLocation>
        <location evidence="1">Membrane</location>
        <topology evidence="1">Multi-pass membrane protein</topology>
    </subcellularLocation>
</comment>
<feature type="transmembrane region" description="Helical" evidence="6">
    <location>
        <begin position="184"/>
        <end position="204"/>
    </location>
</feature>
<evidence type="ECO:0000256" key="5">
    <source>
        <dbReference type="ARBA" id="ARBA00023136"/>
    </source>
</evidence>
<dbReference type="EMBL" id="JAVRRG010000163">
    <property type="protein sequence ID" value="KAK5079947.1"/>
    <property type="molecule type" value="Genomic_DNA"/>
</dbReference>
<evidence type="ECO:0000256" key="6">
    <source>
        <dbReference type="SAM" id="Phobius"/>
    </source>
</evidence>
<evidence type="ECO:0000256" key="2">
    <source>
        <dbReference type="ARBA" id="ARBA00022448"/>
    </source>
</evidence>
<evidence type="ECO:0000313" key="8">
    <source>
        <dbReference type="Proteomes" id="UP001345013"/>
    </source>
</evidence>
<dbReference type="Proteomes" id="UP001345013">
    <property type="component" value="Unassembled WGS sequence"/>
</dbReference>
<evidence type="ECO:0000256" key="3">
    <source>
        <dbReference type="ARBA" id="ARBA00022692"/>
    </source>
</evidence>
<organism evidence="7 8">
    <name type="scientific">Lithohypha guttulata</name>
    <dbReference type="NCBI Taxonomy" id="1690604"/>
    <lineage>
        <taxon>Eukaryota</taxon>
        <taxon>Fungi</taxon>
        <taxon>Dikarya</taxon>
        <taxon>Ascomycota</taxon>
        <taxon>Pezizomycotina</taxon>
        <taxon>Eurotiomycetes</taxon>
        <taxon>Chaetothyriomycetidae</taxon>
        <taxon>Chaetothyriales</taxon>
        <taxon>Trichomeriaceae</taxon>
        <taxon>Lithohypha</taxon>
    </lineage>
</organism>
<reference evidence="7 8" key="1">
    <citation type="submission" date="2023-08" db="EMBL/GenBank/DDBJ databases">
        <title>Black Yeasts Isolated from many extreme environments.</title>
        <authorList>
            <person name="Coleine C."/>
            <person name="Stajich J.E."/>
            <person name="Selbmann L."/>
        </authorList>
    </citation>
    <scope>NUCLEOTIDE SEQUENCE [LARGE SCALE GENOMIC DNA]</scope>
    <source>
        <strain evidence="7 8">CCFEE 5885</strain>
    </source>
</reference>
<keyword evidence="3 6" id="KW-0812">Transmembrane</keyword>
<feature type="transmembrane region" description="Helical" evidence="6">
    <location>
        <begin position="39"/>
        <end position="62"/>
    </location>
</feature>
<proteinExistence type="predicted"/>
<sequence length="236" mass="26222">MSAACGVRFLLGALEAGVLPGIAYYMSRWYRRSELVFRLCLYIVMGPFAGTFGGILASAILSLDNFGSTHRWEMIFAIEGIITIALSLIAFFTLTDRPETARWLTAEEKKLAVDRILSERVGVTELVDKLDGPKTWRGIFNPVVLATSMVLLLINITVQGLAFFCPTIIRSIFPDAPVVRQQLLTVPPYIFGSVVVLGICYASWRFDRRNIFMQVGTAIVIPAYIIFLATTNTTAR</sequence>
<comment type="caution">
    <text evidence="7">The sequence shown here is derived from an EMBL/GenBank/DDBJ whole genome shotgun (WGS) entry which is preliminary data.</text>
</comment>